<evidence type="ECO:0000256" key="1">
    <source>
        <dbReference type="SAM" id="Coils"/>
    </source>
</evidence>
<dbReference type="Proteomes" id="UP000030854">
    <property type="component" value="Unassembled WGS sequence"/>
</dbReference>
<dbReference type="SUPFAM" id="SSF55874">
    <property type="entry name" value="ATPase domain of HSP90 chaperone/DNA topoisomerase II/histidine kinase"/>
    <property type="match status" value="1"/>
</dbReference>
<comment type="caution">
    <text evidence="4">The sequence shown here is derived from an EMBL/GenBank/DDBJ whole genome shotgun (WGS) entry which is preliminary data.</text>
</comment>
<evidence type="ECO:0000313" key="5">
    <source>
        <dbReference type="Proteomes" id="UP000030854"/>
    </source>
</evidence>
<dbReference type="InterPro" id="IPR036890">
    <property type="entry name" value="HATPase_C_sf"/>
</dbReference>
<evidence type="ECO:0000313" key="4">
    <source>
        <dbReference type="EMBL" id="KHJ36044.1"/>
    </source>
</evidence>
<feature type="region of interest" description="Disordered" evidence="2">
    <location>
        <begin position="1455"/>
        <end position="1496"/>
    </location>
</feature>
<gene>
    <name evidence="4" type="ORF">EV44_g2459</name>
</gene>
<name>A0A0B1PHM6_UNCNE</name>
<feature type="compositionally biased region" description="Polar residues" evidence="2">
    <location>
        <begin position="1524"/>
        <end position="1534"/>
    </location>
</feature>
<dbReference type="Gene3D" id="3.30.565.10">
    <property type="entry name" value="Histidine kinase-like ATPase, C-terminal domain"/>
    <property type="match status" value="1"/>
</dbReference>
<dbReference type="InterPro" id="IPR058210">
    <property type="entry name" value="SACS/Nov_dom"/>
</dbReference>
<proteinExistence type="predicted"/>
<feature type="region of interest" description="Disordered" evidence="2">
    <location>
        <begin position="1523"/>
        <end position="1545"/>
    </location>
</feature>
<dbReference type="InterPro" id="IPR022155">
    <property type="entry name" value="DUF3684"/>
</dbReference>
<organism evidence="4 5">
    <name type="scientific">Uncinula necator</name>
    <name type="common">Grape powdery mildew</name>
    <dbReference type="NCBI Taxonomy" id="52586"/>
    <lineage>
        <taxon>Eukaryota</taxon>
        <taxon>Fungi</taxon>
        <taxon>Dikarya</taxon>
        <taxon>Ascomycota</taxon>
        <taxon>Pezizomycotina</taxon>
        <taxon>Leotiomycetes</taxon>
        <taxon>Erysiphales</taxon>
        <taxon>Erysiphaceae</taxon>
        <taxon>Erysiphe</taxon>
    </lineage>
</organism>
<evidence type="ECO:0000259" key="3">
    <source>
        <dbReference type="Pfam" id="PF25794"/>
    </source>
</evidence>
<dbReference type="PANTHER" id="PTHR47839">
    <property type="entry name" value="DOMAIN PROTEIN, PUTATIVE (AFU_ORTHOLOGUE AFUA_6G04830)-RELATED"/>
    <property type="match status" value="1"/>
</dbReference>
<dbReference type="Pfam" id="PF25794">
    <property type="entry name" value="SACS"/>
    <property type="match status" value="1"/>
</dbReference>
<keyword evidence="5" id="KW-1185">Reference proteome</keyword>
<feature type="domain" description="Sacsin/Nov" evidence="3">
    <location>
        <begin position="27"/>
        <end position="149"/>
    </location>
</feature>
<keyword evidence="1" id="KW-0175">Coiled coil</keyword>
<dbReference type="HOGENOM" id="CLU_001744_1_0_1"/>
<reference evidence="4 5" key="1">
    <citation type="journal article" date="2014" name="BMC Genomics">
        <title>Adaptive genomic structural variation in the grape powdery mildew pathogen, Erysiphe necator.</title>
        <authorList>
            <person name="Jones L."/>
            <person name="Riaz S."/>
            <person name="Morales-Cruz A."/>
            <person name="Amrine K.C."/>
            <person name="McGuire B."/>
            <person name="Gubler W.D."/>
            <person name="Walker M.A."/>
            <person name="Cantu D."/>
        </authorList>
    </citation>
    <scope>NUCLEOTIDE SEQUENCE [LARGE SCALE GENOMIC DNA]</scope>
    <source>
        <strain evidence="5">c</strain>
    </source>
</reference>
<dbReference type="STRING" id="52586.A0A0B1PHM6"/>
<evidence type="ECO:0000256" key="2">
    <source>
        <dbReference type="SAM" id="MobiDB-lite"/>
    </source>
</evidence>
<dbReference type="OMA" id="VYWWVIL"/>
<dbReference type="EMBL" id="JNVN01000162">
    <property type="protein sequence ID" value="KHJ36044.1"/>
    <property type="molecule type" value="Genomic_DNA"/>
</dbReference>
<dbReference type="PANTHER" id="PTHR47839:SF1">
    <property type="entry name" value="DOMAIN PROTEIN, PUTATIVE (AFU_ORTHOLOGUE AFUA_6G04830)-RELATED"/>
    <property type="match status" value="1"/>
</dbReference>
<protein>
    <submittedName>
        <fullName evidence="4">Putative neutral zinc metallopeptidase protein</fullName>
    </submittedName>
</protein>
<feature type="coiled-coil region" evidence="1">
    <location>
        <begin position="1419"/>
        <end position="1453"/>
    </location>
</feature>
<accession>A0A0B1PHM6</accession>
<sequence>MDFTKLRAAAIKDGDDEEAVTVNTRALIDKVLARYSGEWTTLRELIQNAADAQASTVKIKFDTLPSLQVPTPNSTNNSEILKHVILNHTLRRLVVTNDGQKFGANDWSRLKRIAEGNPDETKIGAFGVGFYSVFADCEDPFVSSGNEAMAFYWKGNSLFTKRVRLPPEQGNPETSFVLDYRNTSSPIPNLLSLAQFLATSLTFVALQKIELWVDEWKIVSLLKKPAPSLEIPIARNLETRTKGGMMNIHSLERESVQMDAIFMNVVGWKPLISSVTKSGNNEGQYGSSNDISSLRSFFSRLAPNSTQAQLKNKAIRDEKELQDNILEDLIALNSDNVFLRVTTAIVKTSVTATFAAELERATKKLPPRSTKIAMLTSSYDETEASSKSNAIANSVNIFSSVLPNKKPGGRIFIGFPTHQTTGAGIHLSAPSVIPTVERESIDLNARWVRTWNEELLRASGIITRLAFSSEMADLSLKIKHAAELTGNDPKITKKEISAHINDALHILRTFTFSESTPNSKVSQIIEEAFWTAYRQPLIEIFSTCGVLMTSKVRLATEDLSGFVDGIPVVPIELVEQPFINRLKNFGLLIEITVNDVKQELEKKALNKEQLIKFIGWTIAKSMTNQIEGPEIHSLLNAAVAMTSEKEGPGVISLGNIKNYLNVNLIPANVPLPDTTIPFEITKAYSMDKLRTLGWEQLEIVPWLRNLIVTNKSRSSGLNFSTSVPFAAQILHILSKSWDTLNQASKNMVISLLKPIYIIPTKSGIKKPSDAFMANVKLFDDLPTIVSCPGVKEKFLAAIGVRKTVDLETIFNRLLSPDTAILQTGKSSNCRHVDVIKYLASVKDDIPVDDMKKLKSSSICPADAGPPGYESTKATSELFRVSELFEPNDSIRDLKLPVIHWPGPPGSFRARSTEGSFLSSLGLRAYPSVPELINLMGSEDLILGKKAMYYFISNHHANRYGSFDVGTTTKKFLPVQGEKIHVSPVECYTNENCSMLGFKILKKELVPHANKFGVAKDPPMNLCVDKLIRSPPKDKRSATELFRYFSERLGEIGPNQVSRLEESSIVPVHRERHIVDKGLHEKSNKENSIKLLTPKQCYLGSSLIYGEIFDFVDFGDAANTFLLRCGSKNEPTTLELANLACTEPARLLGILKSPEKYLSLLRTFADEFPILKRDKLLYKKMRLSKWLLASHEVSTTNEKYKIQNSDRSEKLYDSDPDDNEESKIKEYQLAKPDQIIIIDNYTSYRLFKQSLISAPEEEKLEDLYLSLGAQTLNSLVQEDLRLGNSYEKQGSAVKLRAHILERSKLFLYEYKRESIKHDVKWLEKNLNVKVVTSIALRRSLKGHSLIHTEKRLAACNNDTRSGWTLYVTPGDYDSYQISQSLCRILLERPNHSSYLTFESFLSLNLYQLRSRGYNVERILRAKAAEQRIAEEERKKQLETEQRSIREQENQWKKQNQILPIAVSKERTKSIENPMPGAFDDSSPEDSPPSQIKPNNSIFSGLSKRLGLNYLNNEAQEQMANFLGGNYTQKNGQSKDPPSYEEANKGSVSSPAALQQNLLNAINSSRAYDSDVLFTPPSTQVIKEQASYCDSTSAQNIIFLADAKNSMRIFISKTITKNVRELFSKNILDLNSFAGILQEVAGIYSLPRTAVHIFIDESGSTIAFNSSGSIFCNFRFFKQLHANSISHTEGRIVATSYWWVVVAHELAHNVVAAHNAEHSFYTENIISNYFPKMMARAVGYQQPISSDPVESKQERSLLD</sequence>
<dbReference type="Pfam" id="PF12449">
    <property type="entry name" value="DUF3684"/>
    <property type="match status" value="1"/>
</dbReference>
<dbReference type="NCBIfam" id="NF047352">
    <property type="entry name" value="P_loop_sacsin"/>
    <property type="match status" value="1"/>
</dbReference>